<accession>A0A974NUX3</accession>
<protein>
    <submittedName>
        <fullName evidence="10">EamA family transporter RarD</fullName>
    </submittedName>
</protein>
<sequence length="291" mass="30721">MNSKINPGILYGVAAYAMWGLLPIFLKLLKPLPAPDILAHRILWSLVLLVVLAIVFRHGAAVRRIVTTPRLMLALAATATLIAINWLCYIIAVNSGHIAQASLGYFINPLVNVLLGTLILRERLGRIEGVAVALAACGVAFLAYEQGGVPIIPLTLAFSFGAYGLIRKVTPVDALDGLLIETAILTPPSILWLALAGTSLAAGPPFALLPIAGVITAIPLMLFAAAAKRVRYSDLGLLQYLAPTLQLILAVAVFGEVLAPAQWAAFVLIWVSLAIYLAGATLAARRATAIA</sequence>
<keyword evidence="3" id="KW-0813">Transport</keyword>
<feature type="transmembrane region" description="Helical" evidence="8">
    <location>
        <begin position="178"/>
        <end position="200"/>
    </location>
</feature>
<dbReference type="NCBIfam" id="TIGR00688">
    <property type="entry name" value="rarD"/>
    <property type="match status" value="1"/>
</dbReference>
<name>A0A974NUX3_9SPHN</name>
<evidence type="ECO:0000313" key="10">
    <source>
        <dbReference type="EMBL" id="QQV77433.1"/>
    </source>
</evidence>
<feature type="transmembrane region" description="Helical" evidence="8">
    <location>
        <begin position="38"/>
        <end position="59"/>
    </location>
</feature>
<evidence type="ECO:0000259" key="9">
    <source>
        <dbReference type="Pfam" id="PF00892"/>
    </source>
</evidence>
<feature type="transmembrane region" description="Helical" evidence="8">
    <location>
        <begin position="98"/>
        <end position="120"/>
    </location>
</feature>
<dbReference type="InterPro" id="IPR037185">
    <property type="entry name" value="EmrE-like"/>
</dbReference>
<evidence type="ECO:0000256" key="4">
    <source>
        <dbReference type="ARBA" id="ARBA00022475"/>
    </source>
</evidence>
<feature type="transmembrane region" description="Helical" evidence="8">
    <location>
        <begin position="127"/>
        <end position="144"/>
    </location>
</feature>
<keyword evidence="6 8" id="KW-1133">Transmembrane helix</keyword>
<feature type="transmembrane region" description="Helical" evidence="8">
    <location>
        <begin position="206"/>
        <end position="225"/>
    </location>
</feature>
<evidence type="ECO:0000313" key="11">
    <source>
        <dbReference type="Proteomes" id="UP000595894"/>
    </source>
</evidence>
<proteinExistence type="inferred from homology"/>
<dbReference type="PANTHER" id="PTHR22911">
    <property type="entry name" value="ACYL-MALONYL CONDENSING ENZYME-RELATED"/>
    <property type="match status" value="1"/>
</dbReference>
<keyword evidence="4" id="KW-1003">Cell membrane</keyword>
<reference evidence="11" key="1">
    <citation type="submission" date="2020-09" db="EMBL/GenBank/DDBJ databases">
        <title>Sphingomonas sp., a new species isolated from pork steak.</title>
        <authorList>
            <person name="Heidler von Heilborn D."/>
        </authorList>
    </citation>
    <scope>NUCLEOTIDE SEQUENCE [LARGE SCALE GENOMIC DNA]</scope>
</reference>
<dbReference type="PANTHER" id="PTHR22911:SF137">
    <property type="entry name" value="SOLUTE CARRIER FAMILY 35 MEMBER G2-RELATED"/>
    <property type="match status" value="1"/>
</dbReference>
<dbReference type="KEGG" id="sari:H5J25_00930"/>
<feature type="transmembrane region" description="Helical" evidence="8">
    <location>
        <begin position="237"/>
        <end position="255"/>
    </location>
</feature>
<dbReference type="Pfam" id="PF00892">
    <property type="entry name" value="EamA"/>
    <property type="match status" value="1"/>
</dbReference>
<keyword evidence="11" id="KW-1185">Reference proteome</keyword>
<feature type="transmembrane region" description="Helical" evidence="8">
    <location>
        <begin position="150"/>
        <end position="166"/>
    </location>
</feature>
<organism evidence="10 11">
    <name type="scientific">Sphingomonas aliaeris</name>
    <dbReference type="NCBI Taxonomy" id="2759526"/>
    <lineage>
        <taxon>Bacteria</taxon>
        <taxon>Pseudomonadati</taxon>
        <taxon>Pseudomonadota</taxon>
        <taxon>Alphaproteobacteria</taxon>
        <taxon>Sphingomonadales</taxon>
        <taxon>Sphingomonadaceae</taxon>
        <taxon>Sphingomonas</taxon>
    </lineage>
</organism>
<dbReference type="RefSeq" id="WP_202093906.1">
    <property type="nucleotide sequence ID" value="NZ_CP061035.1"/>
</dbReference>
<evidence type="ECO:0000256" key="7">
    <source>
        <dbReference type="ARBA" id="ARBA00023136"/>
    </source>
</evidence>
<evidence type="ECO:0000256" key="1">
    <source>
        <dbReference type="ARBA" id="ARBA00004651"/>
    </source>
</evidence>
<feature type="transmembrane region" description="Helical" evidence="8">
    <location>
        <begin position="9"/>
        <end position="26"/>
    </location>
</feature>
<keyword evidence="5 8" id="KW-0812">Transmembrane</keyword>
<dbReference type="EMBL" id="CP061035">
    <property type="protein sequence ID" value="QQV77433.1"/>
    <property type="molecule type" value="Genomic_DNA"/>
</dbReference>
<dbReference type="SUPFAM" id="SSF103481">
    <property type="entry name" value="Multidrug resistance efflux transporter EmrE"/>
    <property type="match status" value="2"/>
</dbReference>
<dbReference type="GO" id="GO:0005886">
    <property type="term" value="C:plasma membrane"/>
    <property type="evidence" value="ECO:0007669"/>
    <property type="project" value="UniProtKB-SubCell"/>
</dbReference>
<evidence type="ECO:0000256" key="5">
    <source>
        <dbReference type="ARBA" id="ARBA00022692"/>
    </source>
</evidence>
<feature type="domain" description="EamA" evidence="9">
    <location>
        <begin position="7"/>
        <end position="143"/>
    </location>
</feature>
<feature type="transmembrane region" description="Helical" evidence="8">
    <location>
        <begin position="71"/>
        <end position="92"/>
    </location>
</feature>
<evidence type="ECO:0000256" key="6">
    <source>
        <dbReference type="ARBA" id="ARBA00022989"/>
    </source>
</evidence>
<dbReference type="AlphaFoldDB" id="A0A974NUX3"/>
<evidence type="ECO:0000256" key="2">
    <source>
        <dbReference type="ARBA" id="ARBA00007362"/>
    </source>
</evidence>
<gene>
    <name evidence="10" type="primary">rarD</name>
    <name evidence="10" type="ORF">H5J25_00930</name>
</gene>
<dbReference type="Proteomes" id="UP000595894">
    <property type="component" value="Chromosome"/>
</dbReference>
<feature type="transmembrane region" description="Helical" evidence="8">
    <location>
        <begin position="261"/>
        <end position="284"/>
    </location>
</feature>
<dbReference type="InterPro" id="IPR004626">
    <property type="entry name" value="RarD"/>
</dbReference>
<evidence type="ECO:0000256" key="8">
    <source>
        <dbReference type="SAM" id="Phobius"/>
    </source>
</evidence>
<comment type="similarity">
    <text evidence="2">Belongs to the EamA transporter family.</text>
</comment>
<evidence type="ECO:0000256" key="3">
    <source>
        <dbReference type="ARBA" id="ARBA00022448"/>
    </source>
</evidence>
<comment type="subcellular location">
    <subcellularLocation>
        <location evidence="1">Cell membrane</location>
        <topology evidence="1">Multi-pass membrane protein</topology>
    </subcellularLocation>
</comment>
<dbReference type="InterPro" id="IPR000620">
    <property type="entry name" value="EamA_dom"/>
</dbReference>
<keyword evidence="7 8" id="KW-0472">Membrane</keyword>